<gene>
    <name evidence="1" type="ORF">B1A_16455</name>
</gene>
<dbReference type="Gene3D" id="3.90.226.10">
    <property type="entry name" value="2-enoyl-CoA Hydratase, Chain A, domain 1"/>
    <property type="match status" value="1"/>
</dbReference>
<proteinExistence type="predicted"/>
<protein>
    <recommendedName>
        <fullName evidence="2">Enoyl-CoA hydratase</fullName>
    </recommendedName>
</protein>
<accession>T0Z5T1</accession>
<name>T0Z5T1_9ZZZZ</name>
<evidence type="ECO:0000313" key="1">
    <source>
        <dbReference type="EMBL" id="EQD40393.1"/>
    </source>
</evidence>
<reference evidence="1" key="2">
    <citation type="journal article" date="2014" name="ISME J.">
        <title>Microbial stratification in low pH oxic and suboxic macroscopic growths along an acid mine drainage.</title>
        <authorList>
            <person name="Mendez-Garcia C."/>
            <person name="Mesa V."/>
            <person name="Sprenger R.R."/>
            <person name="Richter M."/>
            <person name="Diez M.S."/>
            <person name="Solano J."/>
            <person name="Bargiela R."/>
            <person name="Golyshina O.V."/>
            <person name="Manteca A."/>
            <person name="Ramos J.L."/>
            <person name="Gallego J.R."/>
            <person name="Llorente I."/>
            <person name="Martins Dos Santos V.A."/>
            <person name="Jensen O.N."/>
            <person name="Pelaez A.I."/>
            <person name="Sanchez J."/>
            <person name="Ferrer M."/>
        </authorList>
    </citation>
    <scope>NUCLEOTIDE SEQUENCE</scope>
</reference>
<organism evidence="1">
    <name type="scientific">mine drainage metagenome</name>
    <dbReference type="NCBI Taxonomy" id="410659"/>
    <lineage>
        <taxon>unclassified sequences</taxon>
        <taxon>metagenomes</taxon>
        <taxon>ecological metagenomes</taxon>
    </lineage>
</organism>
<dbReference type="AlphaFoldDB" id="T0Z5T1"/>
<dbReference type="EMBL" id="AUZX01012101">
    <property type="protein sequence ID" value="EQD40393.1"/>
    <property type="molecule type" value="Genomic_DNA"/>
</dbReference>
<evidence type="ECO:0008006" key="2">
    <source>
        <dbReference type="Google" id="ProtNLM"/>
    </source>
</evidence>
<comment type="caution">
    <text evidence="1">The sequence shown here is derived from an EMBL/GenBank/DDBJ whole genome shotgun (WGS) entry which is preliminary data.</text>
</comment>
<feature type="non-terminal residue" evidence="1">
    <location>
        <position position="62"/>
    </location>
</feature>
<sequence length="62" mass="6784">MSAESGTHWRIEHDAEGIVWLWADKADASANVLSSEVLRELDAHLERIRGMSPAGLVVLSAK</sequence>
<reference evidence="1" key="1">
    <citation type="submission" date="2013-08" db="EMBL/GenBank/DDBJ databases">
        <authorList>
            <person name="Mendez C."/>
            <person name="Richter M."/>
            <person name="Ferrer M."/>
            <person name="Sanchez J."/>
        </authorList>
    </citation>
    <scope>NUCLEOTIDE SEQUENCE</scope>
</reference>